<dbReference type="OrthoDB" id="1875751at2759"/>
<keyword evidence="1" id="KW-0479">Metal-binding</keyword>
<accession>A0A835P8I6</accession>
<evidence type="ECO:0000256" key="2">
    <source>
        <dbReference type="SAM" id="MobiDB-lite"/>
    </source>
</evidence>
<dbReference type="EMBL" id="JADCNL010000464">
    <property type="protein sequence ID" value="KAG0447481.1"/>
    <property type="molecule type" value="Genomic_DNA"/>
</dbReference>
<feature type="domain" description="RING-type" evidence="3">
    <location>
        <begin position="664"/>
        <end position="702"/>
    </location>
</feature>
<dbReference type="Gene3D" id="3.30.40.10">
    <property type="entry name" value="Zinc/RING finger domain, C3HC4 (zinc finger)"/>
    <property type="match status" value="1"/>
</dbReference>
<dbReference type="GO" id="GO:0008270">
    <property type="term" value="F:zinc ion binding"/>
    <property type="evidence" value="ECO:0007669"/>
    <property type="project" value="UniProtKB-KW"/>
</dbReference>
<evidence type="ECO:0000313" key="4">
    <source>
        <dbReference type="EMBL" id="KAG0447481.1"/>
    </source>
</evidence>
<dbReference type="CDD" id="cd16647">
    <property type="entry name" value="mRING-HC-C3HC5_NEU1"/>
    <property type="match status" value="1"/>
</dbReference>
<dbReference type="PANTHER" id="PTHR47820:SF3">
    <property type="entry name" value="OS07G0499800 PROTEIN"/>
    <property type="match status" value="1"/>
</dbReference>
<dbReference type="PANTHER" id="PTHR47820">
    <property type="entry name" value="BNAC05G24000D PROTEIN"/>
    <property type="match status" value="1"/>
</dbReference>
<proteinExistence type="predicted"/>
<dbReference type="Pfam" id="PF13920">
    <property type="entry name" value="zf-C3HC4_3"/>
    <property type="match status" value="1"/>
</dbReference>
<comment type="caution">
    <text evidence="4">The sequence shown here is derived from an EMBL/GenBank/DDBJ whole genome shotgun (WGS) entry which is preliminary data.</text>
</comment>
<feature type="compositionally biased region" description="Low complexity" evidence="2">
    <location>
        <begin position="183"/>
        <end position="194"/>
    </location>
</feature>
<dbReference type="Proteomes" id="UP000636800">
    <property type="component" value="Unassembled WGS sequence"/>
</dbReference>
<name>A0A835P8I6_VANPL</name>
<reference evidence="4 5" key="1">
    <citation type="journal article" date="2020" name="Nat. Food">
        <title>A phased Vanilla planifolia genome enables genetic improvement of flavour and production.</title>
        <authorList>
            <person name="Hasing T."/>
            <person name="Tang H."/>
            <person name="Brym M."/>
            <person name="Khazi F."/>
            <person name="Huang T."/>
            <person name="Chambers A.H."/>
        </authorList>
    </citation>
    <scope>NUCLEOTIDE SEQUENCE [LARGE SCALE GENOMIC DNA]</scope>
    <source>
        <tissue evidence="4">Leaf</tissue>
    </source>
</reference>
<evidence type="ECO:0000259" key="3">
    <source>
        <dbReference type="PROSITE" id="PS50089"/>
    </source>
</evidence>
<evidence type="ECO:0000256" key="1">
    <source>
        <dbReference type="PROSITE-ProRule" id="PRU00175"/>
    </source>
</evidence>
<dbReference type="PROSITE" id="PS50089">
    <property type="entry name" value="ZF_RING_2"/>
    <property type="match status" value="1"/>
</dbReference>
<evidence type="ECO:0000313" key="5">
    <source>
        <dbReference type="Proteomes" id="UP000636800"/>
    </source>
</evidence>
<keyword evidence="1" id="KW-0863">Zinc-finger</keyword>
<dbReference type="InterPro" id="IPR013083">
    <property type="entry name" value="Znf_RING/FYVE/PHD"/>
</dbReference>
<feature type="region of interest" description="Disordered" evidence="2">
    <location>
        <begin position="183"/>
        <end position="242"/>
    </location>
</feature>
<keyword evidence="1" id="KW-0862">Zinc</keyword>
<dbReference type="AlphaFoldDB" id="A0A835P8I6"/>
<organism evidence="4 5">
    <name type="scientific">Vanilla planifolia</name>
    <name type="common">Vanilla</name>
    <dbReference type="NCBI Taxonomy" id="51239"/>
    <lineage>
        <taxon>Eukaryota</taxon>
        <taxon>Viridiplantae</taxon>
        <taxon>Streptophyta</taxon>
        <taxon>Embryophyta</taxon>
        <taxon>Tracheophyta</taxon>
        <taxon>Spermatophyta</taxon>
        <taxon>Magnoliopsida</taxon>
        <taxon>Liliopsida</taxon>
        <taxon>Asparagales</taxon>
        <taxon>Orchidaceae</taxon>
        <taxon>Vanilloideae</taxon>
        <taxon>Vanilleae</taxon>
        <taxon>Vanilla</taxon>
    </lineage>
</organism>
<dbReference type="SMART" id="SM00184">
    <property type="entry name" value="RING"/>
    <property type="match status" value="1"/>
</dbReference>
<protein>
    <recommendedName>
        <fullName evidence="3">RING-type domain-containing protein</fullName>
    </recommendedName>
</protein>
<feature type="compositionally biased region" description="Polar residues" evidence="2">
    <location>
        <begin position="207"/>
        <end position="219"/>
    </location>
</feature>
<dbReference type="PROSITE" id="PS51257">
    <property type="entry name" value="PROKAR_LIPOPROTEIN"/>
    <property type="match status" value="1"/>
</dbReference>
<keyword evidence="5" id="KW-1185">Reference proteome</keyword>
<gene>
    <name evidence="4" type="ORF">HPP92_028319</name>
</gene>
<dbReference type="SUPFAM" id="SSF57850">
    <property type="entry name" value="RING/U-box"/>
    <property type="match status" value="1"/>
</dbReference>
<feature type="compositionally biased region" description="Basic and acidic residues" evidence="2">
    <location>
        <begin position="196"/>
        <end position="206"/>
    </location>
</feature>
<sequence length="716" mass="80667">MASSIARMPHDEWCVPSAAGVIGACTHSPKPLRKVLTRVSSCNASVGEPYSPATAARRRQSQILDRWAARQAREMVTTIERQAHEAELSELSARTEPVSARAASFLRDNSTRNFSETPAADLPPSVRASSLIQMWRELEAEAKPRTPSTVVPPKKDISNFSDATKEAEMMGFGDWESTELIASSSSASSSSAAESDTERRKVEEITKTLSLKISPSAPSSGDEGPPALSPPKAKSPSSTMGKKILRVRARREMADLVTKMEEERRREVALLAERHPVSRFPFRGRIQSLIRLRSLRREVATIRHQQWSRKLEAESLKSQSSNLFLREISEERSQHNATEALTEERTNAEQLYSLESQDSEFSIVYNSDAELAQYPELVSESDFIGSPQAFLSPQAFFTPSSRQEDLQESSSPDASWGDRSLWGYAADSQPAADSPYIKEWQAEIETESIEVSTKKQQVTSNYNSWLPEQSNSARGWGFIRKTFYHDSLTHFADNEDIRELLKRKTVSNSLASDFCDKLNQIILAFLHKQAQYYVYENKRVEYQEQAVWKQSHEDSYSQDASSSLVSSQFWHHLNRWKSTSFIQNPSERSESMQDGIAMPDLRSSILLIHQELSELRKLVESCVKWQTKLERSIKEEFSSAVKQLGEIGKCSPGTKWMPGKRDACYICSEAPVDAVLYRCGHMCTCFNCAQNLQWSSGRCPICCSMIIDVVRAYPNS</sequence>
<dbReference type="InterPro" id="IPR001841">
    <property type="entry name" value="Znf_RING"/>
</dbReference>